<dbReference type="InterPro" id="IPR003423">
    <property type="entry name" value="OMP_efflux"/>
</dbReference>
<comment type="subcellular location">
    <subcellularLocation>
        <location evidence="1">Cell outer membrane</location>
    </subcellularLocation>
</comment>
<keyword evidence="7" id="KW-0998">Cell outer membrane</keyword>
<evidence type="ECO:0000256" key="8">
    <source>
        <dbReference type="SAM" id="Coils"/>
    </source>
</evidence>
<dbReference type="Pfam" id="PF02321">
    <property type="entry name" value="OEP"/>
    <property type="match status" value="2"/>
</dbReference>
<sequence length="466" mass="52613">MNSEQYVKDKKSLIFLLLNFSLFVNINIVHAQQGPVLNLNLDDLLHSGLEGNAEIVQAYLEVERAVAEQKAIAGGFYPQIDVSGQYDRNIKRPVFFFPADGALPGADPQPGGNVIEVGFDNAFQASAAANMPIYNKELIESNRLAKTSIKLSQTNLEVNKNELGSRIRKSFFEVLLAQESLRVLELSLANAEQNLANVQRQFEREIVAEYDVIRAEVQVANVLPDIIQAENDLQESLSNLKLLANIPEEINIALEGLLEEMYQQNLIIPNLGNYDLSNNPVLRQLTYQEDIQEHQISLNQAAFMPRLNTFANYAVLSQANDFNFSDYFWVNTSAVGLQLNIPVFQGFTRNRRMDQARIDLKQAQVQKDYTLRSLNLQSQNALNRMERAYKSIEAQEKNILQAERAFQIAQVSYSTGRGTLIEINDAELALTQAKLNTLRVKWEYLNAMTDLQELSGETAINFNPSY</sequence>
<dbReference type="SUPFAM" id="SSF56954">
    <property type="entry name" value="Outer membrane efflux proteins (OEP)"/>
    <property type="match status" value="1"/>
</dbReference>
<comment type="similarity">
    <text evidence="2">Belongs to the outer membrane factor (OMF) (TC 1.B.17) family.</text>
</comment>
<keyword evidence="4" id="KW-1134">Transmembrane beta strand</keyword>
<feature type="coiled-coil region" evidence="8">
    <location>
        <begin position="174"/>
        <end position="208"/>
    </location>
</feature>
<dbReference type="STRING" id="1048983.EL17_08340"/>
<evidence type="ECO:0000256" key="5">
    <source>
        <dbReference type="ARBA" id="ARBA00022692"/>
    </source>
</evidence>
<accession>A0A074KZ12</accession>
<keyword evidence="3" id="KW-0813">Transport</keyword>
<dbReference type="GO" id="GO:0009279">
    <property type="term" value="C:cell outer membrane"/>
    <property type="evidence" value="ECO:0007669"/>
    <property type="project" value="UniProtKB-SubCell"/>
</dbReference>
<name>A0A074KZ12_9BACT</name>
<dbReference type="InterPro" id="IPR051906">
    <property type="entry name" value="TolC-like"/>
</dbReference>
<comment type="caution">
    <text evidence="9">The sequence shown here is derived from an EMBL/GenBank/DDBJ whole genome shotgun (WGS) entry which is preliminary data.</text>
</comment>
<gene>
    <name evidence="9" type="ORF">EL17_08340</name>
</gene>
<evidence type="ECO:0000256" key="7">
    <source>
        <dbReference type="ARBA" id="ARBA00023237"/>
    </source>
</evidence>
<dbReference type="Proteomes" id="UP000027821">
    <property type="component" value="Unassembled WGS sequence"/>
</dbReference>
<evidence type="ECO:0000256" key="3">
    <source>
        <dbReference type="ARBA" id="ARBA00022448"/>
    </source>
</evidence>
<evidence type="ECO:0000256" key="6">
    <source>
        <dbReference type="ARBA" id="ARBA00023136"/>
    </source>
</evidence>
<dbReference type="GO" id="GO:1990281">
    <property type="term" value="C:efflux pump complex"/>
    <property type="evidence" value="ECO:0007669"/>
    <property type="project" value="TreeGrafter"/>
</dbReference>
<protein>
    <recommendedName>
        <fullName evidence="11">Transporter</fullName>
    </recommendedName>
</protein>
<dbReference type="PANTHER" id="PTHR30026:SF20">
    <property type="entry name" value="OUTER MEMBRANE PROTEIN TOLC"/>
    <property type="match status" value="1"/>
</dbReference>
<keyword evidence="8" id="KW-0175">Coiled coil</keyword>
<dbReference type="GO" id="GO:0015288">
    <property type="term" value="F:porin activity"/>
    <property type="evidence" value="ECO:0007669"/>
    <property type="project" value="TreeGrafter"/>
</dbReference>
<dbReference type="RefSeq" id="WP_035072965.1">
    <property type="nucleotide sequence ID" value="NZ_JMIH01000016.1"/>
</dbReference>
<evidence type="ECO:0000256" key="2">
    <source>
        <dbReference type="ARBA" id="ARBA00007613"/>
    </source>
</evidence>
<keyword evidence="5" id="KW-0812">Transmembrane</keyword>
<dbReference type="AlphaFoldDB" id="A0A074KZ12"/>
<evidence type="ECO:0000313" key="10">
    <source>
        <dbReference type="Proteomes" id="UP000027821"/>
    </source>
</evidence>
<evidence type="ECO:0000256" key="4">
    <source>
        <dbReference type="ARBA" id="ARBA00022452"/>
    </source>
</evidence>
<dbReference type="EMBL" id="JMIH01000016">
    <property type="protein sequence ID" value="KEO74139.1"/>
    <property type="molecule type" value="Genomic_DNA"/>
</dbReference>
<feature type="coiled-coil region" evidence="8">
    <location>
        <begin position="375"/>
        <end position="405"/>
    </location>
</feature>
<dbReference type="eggNOG" id="COG1538">
    <property type="taxonomic scope" value="Bacteria"/>
</dbReference>
<proteinExistence type="inferred from homology"/>
<dbReference type="OrthoDB" id="367883at2"/>
<evidence type="ECO:0000313" key="9">
    <source>
        <dbReference type="EMBL" id="KEO74139.1"/>
    </source>
</evidence>
<keyword evidence="10" id="KW-1185">Reference proteome</keyword>
<organism evidence="9 10">
    <name type="scientific">Anditalea andensis</name>
    <dbReference type="NCBI Taxonomy" id="1048983"/>
    <lineage>
        <taxon>Bacteria</taxon>
        <taxon>Pseudomonadati</taxon>
        <taxon>Bacteroidota</taxon>
        <taxon>Cytophagia</taxon>
        <taxon>Cytophagales</taxon>
        <taxon>Cytophagaceae</taxon>
        <taxon>Anditalea</taxon>
    </lineage>
</organism>
<evidence type="ECO:0000256" key="1">
    <source>
        <dbReference type="ARBA" id="ARBA00004442"/>
    </source>
</evidence>
<reference evidence="9 10" key="1">
    <citation type="submission" date="2014-04" db="EMBL/GenBank/DDBJ databases">
        <title>Characterization and application of a salt tolerant electro-active bacterium.</title>
        <authorList>
            <person name="Yang L."/>
            <person name="Wei S."/>
            <person name="Tay Q.X.M."/>
        </authorList>
    </citation>
    <scope>NUCLEOTIDE SEQUENCE [LARGE SCALE GENOMIC DNA]</scope>
    <source>
        <strain evidence="9 10">LY1</strain>
    </source>
</reference>
<dbReference type="PANTHER" id="PTHR30026">
    <property type="entry name" value="OUTER MEMBRANE PROTEIN TOLC"/>
    <property type="match status" value="1"/>
</dbReference>
<evidence type="ECO:0008006" key="11">
    <source>
        <dbReference type="Google" id="ProtNLM"/>
    </source>
</evidence>
<dbReference type="GO" id="GO:0015562">
    <property type="term" value="F:efflux transmembrane transporter activity"/>
    <property type="evidence" value="ECO:0007669"/>
    <property type="project" value="InterPro"/>
</dbReference>
<dbReference type="Gene3D" id="1.20.1600.10">
    <property type="entry name" value="Outer membrane efflux proteins (OEP)"/>
    <property type="match status" value="1"/>
</dbReference>
<keyword evidence="6" id="KW-0472">Membrane</keyword>